<evidence type="ECO:0000313" key="1">
    <source>
        <dbReference type="EMBL" id="PBK84380.1"/>
    </source>
</evidence>
<proteinExistence type="predicted"/>
<organism evidence="1 2">
    <name type="scientific">Armillaria gallica</name>
    <name type="common">Bulbous honey fungus</name>
    <name type="synonym">Armillaria bulbosa</name>
    <dbReference type="NCBI Taxonomy" id="47427"/>
    <lineage>
        <taxon>Eukaryota</taxon>
        <taxon>Fungi</taxon>
        <taxon>Dikarya</taxon>
        <taxon>Basidiomycota</taxon>
        <taxon>Agaricomycotina</taxon>
        <taxon>Agaricomycetes</taxon>
        <taxon>Agaricomycetidae</taxon>
        <taxon>Agaricales</taxon>
        <taxon>Marasmiineae</taxon>
        <taxon>Physalacriaceae</taxon>
        <taxon>Armillaria</taxon>
    </lineage>
</organism>
<name>A0A2H3CR80_ARMGA</name>
<dbReference type="InParanoid" id="A0A2H3CR80"/>
<dbReference type="EMBL" id="KZ293698">
    <property type="protein sequence ID" value="PBK84380.1"/>
    <property type="molecule type" value="Genomic_DNA"/>
</dbReference>
<dbReference type="Proteomes" id="UP000217790">
    <property type="component" value="Unassembled WGS sequence"/>
</dbReference>
<dbReference type="AlphaFoldDB" id="A0A2H3CR80"/>
<sequence length="151" mass="17168">MIPCLCSNTLVRWITEPVLEQYPHAKPSLSYKAGSTLEDPSLYGVLSSSSKPRTFTWRALSENAVGPLPGYMNGWPKQLLCSRNFWMKNDVSNIGYHPRELCGVFRRDGKGFIQMELNRRPCFFRASSSIASYRHLHCDHLSRDLACVAAR</sequence>
<evidence type="ECO:0000313" key="2">
    <source>
        <dbReference type="Proteomes" id="UP000217790"/>
    </source>
</evidence>
<reference evidence="2" key="1">
    <citation type="journal article" date="2017" name="Nat. Ecol. Evol.">
        <title>Genome expansion and lineage-specific genetic innovations in the forest pathogenic fungi Armillaria.</title>
        <authorList>
            <person name="Sipos G."/>
            <person name="Prasanna A.N."/>
            <person name="Walter M.C."/>
            <person name="O'Connor E."/>
            <person name="Balint B."/>
            <person name="Krizsan K."/>
            <person name="Kiss B."/>
            <person name="Hess J."/>
            <person name="Varga T."/>
            <person name="Slot J."/>
            <person name="Riley R."/>
            <person name="Boka B."/>
            <person name="Rigling D."/>
            <person name="Barry K."/>
            <person name="Lee J."/>
            <person name="Mihaltcheva S."/>
            <person name="LaButti K."/>
            <person name="Lipzen A."/>
            <person name="Waldron R."/>
            <person name="Moloney N.M."/>
            <person name="Sperisen C."/>
            <person name="Kredics L."/>
            <person name="Vagvoelgyi C."/>
            <person name="Patrignani A."/>
            <person name="Fitzpatrick D."/>
            <person name="Nagy I."/>
            <person name="Doyle S."/>
            <person name="Anderson J.B."/>
            <person name="Grigoriev I.V."/>
            <person name="Gueldener U."/>
            <person name="Muensterkoetter M."/>
            <person name="Nagy L.G."/>
        </authorList>
    </citation>
    <scope>NUCLEOTIDE SEQUENCE [LARGE SCALE GENOMIC DNA]</scope>
    <source>
        <strain evidence="2">Ar21-2</strain>
    </source>
</reference>
<keyword evidence="2" id="KW-1185">Reference proteome</keyword>
<accession>A0A2H3CR80</accession>
<protein>
    <submittedName>
        <fullName evidence="1">Uncharacterized protein</fullName>
    </submittedName>
</protein>
<gene>
    <name evidence="1" type="ORF">ARMGADRAFT_607849</name>
</gene>